<evidence type="ECO:0000256" key="1">
    <source>
        <dbReference type="HAMAP-Rule" id="MF_00652"/>
    </source>
</evidence>
<gene>
    <name evidence="2" type="ORF">SAMN02910293_00134</name>
</gene>
<keyword evidence="3" id="KW-1185">Reference proteome</keyword>
<dbReference type="PANTHER" id="PTHR30283:SF4">
    <property type="entry name" value="PEROXIDE STRESS RESISTANCE PROTEIN YAAA"/>
    <property type="match status" value="1"/>
</dbReference>
<proteinExistence type="inferred from homology"/>
<dbReference type="PANTHER" id="PTHR30283">
    <property type="entry name" value="PEROXIDE STRESS RESPONSE PROTEIN YAAA"/>
    <property type="match status" value="1"/>
</dbReference>
<accession>A0A1G6A2Y8</accession>
<dbReference type="InterPro" id="IPR005583">
    <property type="entry name" value="YaaA"/>
</dbReference>
<name>A0A1G6A2Y8_9STRE</name>
<dbReference type="EMBL" id="FMXP01000002">
    <property type="protein sequence ID" value="SDB02353.1"/>
    <property type="molecule type" value="Genomic_DNA"/>
</dbReference>
<reference evidence="2 3" key="1">
    <citation type="submission" date="2016-10" db="EMBL/GenBank/DDBJ databases">
        <authorList>
            <person name="de Groot N.N."/>
        </authorList>
    </citation>
    <scope>NUCLEOTIDE SEQUENCE [LARGE SCALE GENOMIC DNA]</scope>
    <source>
        <strain evidence="2 3">A-4</strain>
    </source>
</reference>
<evidence type="ECO:0000313" key="2">
    <source>
        <dbReference type="EMBL" id="SDB02353.1"/>
    </source>
</evidence>
<dbReference type="HAMAP" id="MF_00652">
    <property type="entry name" value="UPF0246"/>
    <property type="match status" value="1"/>
</dbReference>
<dbReference type="GO" id="GO:0005829">
    <property type="term" value="C:cytosol"/>
    <property type="evidence" value="ECO:0007669"/>
    <property type="project" value="TreeGrafter"/>
</dbReference>
<sequence>MLKFLIPTAKEMTLTGETCPHQIKEKSSAIVQEIAKLSTDDLEKAYKIKPDATQTEHERWQALLNETAPAFLAYELFNGLMYRQFKDDLSPDKLNYLDKHVYVTSALYGVIPARQPISPHRLDFNMPFKIEGKSLKSYWRKDYDDSIKDGDLVISLLSSEFEEVFSPAVRKNFISLKFMERKNGKLKTHSTISKKARGKFILTAAKKGADSLGSLKALTFDGFAFQEDLSSDSQFVYVKEAL</sequence>
<dbReference type="Proteomes" id="UP000182508">
    <property type="component" value="Unassembled WGS sequence"/>
</dbReference>
<dbReference type="NCBIfam" id="NF002543">
    <property type="entry name" value="PRK02101.1-4"/>
    <property type="match status" value="1"/>
</dbReference>
<dbReference type="Pfam" id="PF03883">
    <property type="entry name" value="H2O2_YaaD"/>
    <property type="match status" value="1"/>
</dbReference>
<organism evidence="2 3">
    <name type="scientific">Streptococcus henryi</name>
    <dbReference type="NCBI Taxonomy" id="439219"/>
    <lineage>
        <taxon>Bacteria</taxon>
        <taxon>Bacillati</taxon>
        <taxon>Bacillota</taxon>
        <taxon>Bacilli</taxon>
        <taxon>Lactobacillales</taxon>
        <taxon>Streptococcaceae</taxon>
        <taxon>Streptococcus</taxon>
    </lineage>
</organism>
<dbReference type="eggNOG" id="COG3022">
    <property type="taxonomic scope" value="Bacteria"/>
</dbReference>
<dbReference type="AlphaFoldDB" id="A0A1G6A2Y8"/>
<dbReference type="GO" id="GO:0033194">
    <property type="term" value="P:response to hydroperoxide"/>
    <property type="evidence" value="ECO:0007669"/>
    <property type="project" value="TreeGrafter"/>
</dbReference>
<dbReference type="RefSeq" id="WP_074484932.1">
    <property type="nucleotide sequence ID" value="NZ_FMXP01000002.1"/>
</dbReference>
<evidence type="ECO:0000313" key="3">
    <source>
        <dbReference type="Proteomes" id="UP000182508"/>
    </source>
</evidence>
<comment type="similarity">
    <text evidence="1">Belongs to the UPF0246 family.</text>
</comment>
<protein>
    <recommendedName>
        <fullName evidence="1">UPF0246 protein SAMN02910293_00134</fullName>
    </recommendedName>
</protein>